<keyword evidence="2" id="KW-1185">Reference proteome</keyword>
<dbReference type="Proteomes" id="UP000221795">
    <property type="component" value="Segment"/>
</dbReference>
<sequence>MKSKRYRAIFRALGYHRGEEGLYFKKDQEGSGYFIKHIALEKLRDEGLLKGSLMEDIDRVK</sequence>
<protein>
    <submittedName>
        <fullName evidence="1">Uncharacterized protein</fullName>
    </submittedName>
</protein>
<reference evidence="1" key="1">
    <citation type="journal article" date="2017" name="Viruses">
        <title>Characterization of Bacillus subtilis Viruses vB_BsuM-Goe2 and vB_BsuM-Goe3.</title>
        <authorList>
            <person name="Willms I.M."/>
            <person name="Hoppert M."/>
            <person name="Hertel R."/>
        </authorList>
    </citation>
    <scope>NUCLEOTIDE SEQUENCE [LARGE SCALE GENOMIC DNA]</scope>
</reference>
<accession>A0A1Z1DF29</accession>
<organism evidence="1 2">
    <name type="scientific">Bacillus phage vB_BsuM-Goe3</name>
    <dbReference type="NCBI Taxonomy" id="1933063"/>
    <lineage>
        <taxon>Viruses</taxon>
        <taxon>Duplodnaviria</taxon>
        <taxon>Heunggongvirae</taxon>
        <taxon>Uroviricota</taxon>
        <taxon>Caudoviricetes</taxon>
        <taxon>Herelleviridae</taxon>
        <taxon>Bastillevirinae</taxon>
        <taxon>Grisebachstrassevirus</taxon>
        <taxon>Grisebachstrassevirus goe3</taxon>
    </lineage>
</organism>
<proteinExistence type="predicted"/>
<dbReference type="EMBL" id="KY368640">
    <property type="protein sequence ID" value="APZ82576.1"/>
    <property type="molecule type" value="Genomic_DNA"/>
</dbReference>
<evidence type="ECO:0000313" key="1">
    <source>
        <dbReference type="EMBL" id="APZ82576.1"/>
    </source>
</evidence>
<evidence type="ECO:0000313" key="2">
    <source>
        <dbReference type="Proteomes" id="UP000221795"/>
    </source>
</evidence>
<gene>
    <name evidence="1" type="ORF">Goe3_c11500</name>
</gene>
<organismHost>
    <name type="scientific">Bacillus subtilis</name>
    <dbReference type="NCBI Taxonomy" id="1423"/>
</organismHost>
<name>A0A1Z1DF29_BPGO3</name>